<dbReference type="Pfam" id="PF00175">
    <property type="entry name" value="NAD_binding_1"/>
    <property type="match status" value="1"/>
</dbReference>
<keyword evidence="2" id="KW-0285">Flavoprotein</keyword>
<dbReference type="PANTHER" id="PTHR47354">
    <property type="entry name" value="NADH OXIDOREDUCTASE HCR"/>
    <property type="match status" value="1"/>
</dbReference>
<evidence type="ECO:0000259" key="11">
    <source>
        <dbReference type="PROSITE" id="PS51384"/>
    </source>
</evidence>
<dbReference type="SUPFAM" id="SSF63380">
    <property type="entry name" value="Riboflavin synthase domain-like"/>
    <property type="match status" value="1"/>
</dbReference>
<proteinExistence type="inferred from homology"/>
<dbReference type="CDD" id="cd06215">
    <property type="entry name" value="FNR_iron_sulfur_binding_1"/>
    <property type="match status" value="1"/>
</dbReference>
<dbReference type="InterPro" id="IPR036010">
    <property type="entry name" value="2Fe-2S_ferredoxin-like_sf"/>
</dbReference>
<evidence type="ECO:0000256" key="4">
    <source>
        <dbReference type="ARBA" id="ARBA00022723"/>
    </source>
</evidence>
<organism evidence="12 13">
    <name type="scientific">Aquamicrobium soli</name>
    <dbReference type="NCBI Taxonomy" id="1811518"/>
    <lineage>
        <taxon>Bacteria</taxon>
        <taxon>Pseudomonadati</taxon>
        <taxon>Pseudomonadota</taxon>
        <taxon>Alphaproteobacteria</taxon>
        <taxon>Hyphomicrobiales</taxon>
        <taxon>Phyllobacteriaceae</taxon>
        <taxon>Aquamicrobium</taxon>
    </lineage>
</organism>
<comment type="similarity">
    <text evidence="9">In the N-terminal section; belongs to the FAD-binding oxidoreductase type 6 family.</text>
</comment>
<evidence type="ECO:0000256" key="7">
    <source>
        <dbReference type="ARBA" id="ARBA00023004"/>
    </source>
</evidence>
<dbReference type="PANTHER" id="PTHR47354:SF6">
    <property type="entry name" value="NADH OXIDOREDUCTASE HCR"/>
    <property type="match status" value="1"/>
</dbReference>
<gene>
    <name evidence="12" type="ORF">ACFOHJ_22665</name>
</gene>
<comment type="cofactor">
    <cofactor evidence="1">
        <name>FAD</name>
        <dbReference type="ChEBI" id="CHEBI:57692"/>
    </cofactor>
</comment>
<evidence type="ECO:0000256" key="6">
    <source>
        <dbReference type="ARBA" id="ARBA00023002"/>
    </source>
</evidence>
<dbReference type="InterPro" id="IPR012675">
    <property type="entry name" value="Beta-grasp_dom_sf"/>
</dbReference>
<dbReference type="Gene3D" id="2.40.30.10">
    <property type="entry name" value="Translation factors"/>
    <property type="match status" value="1"/>
</dbReference>
<accession>A0ABV7KFF3</accession>
<evidence type="ECO:0000256" key="3">
    <source>
        <dbReference type="ARBA" id="ARBA00022714"/>
    </source>
</evidence>
<dbReference type="RefSeq" id="WP_378225075.1">
    <property type="nucleotide sequence ID" value="NZ_JBHRTK010000031.1"/>
</dbReference>
<dbReference type="Gene3D" id="3.10.20.30">
    <property type="match status" value="1"/>
</dbReference>
<dbReference type="InterPro" id="IPR008333">
    <property type="entry name" value="Cbr1-like_FAD-bd_dom"/>
</dbReference>
<keyword evidence="7" id="KW-0408">Iron</keyword>
<evidence type="ECO:0000256" key="2">
    <source>
        <dbReference type="ARBA" id="ARBA00022630"/>
    </source>
</evidence>
<dbReference type="SUPFAM" id="SSF52343">
    <property type="entry name" value="Ferredoxin reductase-like, C-terminal NADP-linked domain"/>
    <property type="match status" value="1"/>
</dbReference>
<dbReference type="PROSITE" id="PS00197">
    <property type="entry name" value="2FE2S_FER_1"/>
    <property type="match status" value="1"/>
</dbReference>
<evidence type="ECO:0000259" key="10">
    <source>
        <dbReference type="PROSITE" id="PS51085"/>
    </source>
</evidence>
<dbReference type="SUPFAM" id="SSF54292">
    <property type="entry name" value="2Fe-2S ferredoxin-like"/>
    <property type="match status" value="1"/>
</dbReference>
<keyword evidence="3" id="KW-0001">2Fe-2S</keyword>
<keyword evidence="8" id="KW-0411">Iron-sulfur</keyword>
<comment type="caution">
    <text evidence="12">The sequence shown here is derived from an EMBL/GenBank/DDBJ whole genome shotgun (WGS) entry which is preliminary data.</text>
</comment>
<dbReference type="PROSITE" id="PS51085">
    <property type="entry name" value="2FE2S_FER_2"/>
    <property type="match status" value="1"/>
</dbReference>
<dbReference type="Pfam" id="PF00970">
    <property type="entry name" value="FAD_binding_6"/>
    <property type="match status" value="1"/>
</dbReference>
<keyword evidence="4" id="KW-0479">Metal-binding</keyword>
<evidence type="ECO:0000256" key="1">
    <source>
        <dbReference type="ARBA" id="ARBA00001974"/>
    </source>
</evidence>
<evidence type="ECO:0000313" key="13">
    <source>
        <dbReference type="Proteomes" id="UP001595583"/>
    </source>
</evidence>
<dbReference type="Gene3D" id="3.40.50.80">
    <property type="entry name" value="Nucleotide-binding domain of ferredoxin-NADP reductase (FNR) module"/>
    <property type="match status" value="1"/>
</dbReference>
<dbReference type="CDD" id="cd00207">
    <property type="entry name" value="fer2"/>
    <property type="match status" value="1"/>
</dbReference>
<dbReference type="Proteomes" id="UP001595583">
    <property type="component" value="Unassembled WGS sequence"/>
</dbReference>
<keyword evidence="13" id="KW-1185">Reference proteome</keyword>
<dbReference type="InterPro" id="IPR001041">
    <property type="entry name" value="2Fe-2S_ferredoxin-type"/>
</dbReference>
<feature type="domain" description="FAD-binding FR-type" evidence="11">
    <location>
        <begin position="19"/>
        <end position="122"/>
    </location>
</feature>
<dbReference type="Pfam" id="PF00111">
    <property type="entry name" value="Fer2"/>
    <property type="match status" value="1"/>
</dbReference>
<dbReference type="EMBL" id="JBHRTK010000031">
    <property type="protein sequence ID" value="MFC3209029.1"/>
    <property type="molecule type" value="Genomic_DNA"/>
</dbReference>
<evidence type="ECO:0000256" key="5">
    <source>
        <dbReference type="ARBA" id="ARBA00022827"/>
    </source>
</evidence>
<keyword evidence="6" id="KW-0560">Oxidoreductase</keyword>
<evidence type="ECO:0000313" key="12">
    <source>
        <dbReference type="EMBL" id="MFC3209029.1"/>
    </source>
</evidence>
<dbReference type="InterPro" id="IPR006058">
    <property type="entry name" value="2Fe2S_fd_BS"/>
</dbReference>
<reference evidence="13" key="1">
    <citation type="journal article" date="2019" name="Int. J. Syst. Evol. Microbiol.">
        <title>The Global Catalogue of Microorganisms (GCM) 10K type strain sequencing project: providing services to taxonomists for standard genome sequencing and annotation.</title>
        <authorList>
            <consortium name="The Broad Institute Genomics Platform"/>
            <consortium name="The Broad Institute Genome Sequencing Center for Infectious Disease"/>
            <person name="Wu L."/>
            <person name="Ma J."/>
        </authorList>
    </citation>
    <scope>NUCLEOTIDE SEQUENCE [LARGE SCALE GENOMIC DNA]</scope>
    <source>
        <strain evidence="13">KCTC 52165</strain>
    </source>
</reference>
<dbReference type="InterPro" id="IPR017938">
    <property type="entry name" value="Riboflavin_synthase-like_b-brl"/>
</dbReference>
<dbReference type="InterPro" id="IPR039261">
    <property type="entry name" value="FNR_nucleotide-bd"/>
</dbReference>
<dbReference type="PROSITE" id="PS51384">
    <property type="entry name" value="FAD_FR"/>
    <property type="match status" value="1"/>
</dbReference>
<dbReference type="PRINTS" id="PR00410">
    <property type="entry name" value="PHEHYDRXLASE"/>
</dbReference>
<dbReference type="InterPro" id="IPR050415">
    <property type="entry name" value="MRET"/>
</dbReference>
<dbReference type="InterPro" id="IPR017927">
    <property type="entry name" value="FAD-bd_FR_type"/>
</dbReference>
<evidence type="ECO:0000256" key="8">
    <source>
        <dbReference type="ARBA" id="ARBA00023014"/>
    </source>
</evidence>
<keyword evidence="5" id="KW-0274">FAD</keyword>
<feature type="domain" description="2Fe-2S ferredoxin-type" evidence="10">
    <location>
        <begin position="284"/>
        <end position="368"/>
    </location>
</feature>
<protein>
    <submittedName>
        <fullName evidence="12">2Fe-2S iron-sulfur cluster-binding protein</fullName>
    </submittedName>
</protein>
<dbReference type="InterPro" id="IPR001433">
    <property type="entry name" value="OxRdtase_FAD/NAD-bd"/>
</dbReference>
<evidence type="ECO:0000256" key="9">
    <source>
        <dbReference type="ARBA" id="ARBA00061434"/>
    </source>
</evidence>
<sequence>MNAAVGLYKPLDEMAPWDATRQVLEVIGIVDEAPGVKTFRFRSDNQTWFRYKPGQFITLELPVEGGSLPRTYTLSSSPSRPFSIAVTAKLQEDSIGTRWMFDHLKAGDLVRACGPAGMFSLHNYPAAKYLFISAGSGITPMMSMLRWLNDCSPQTDVAFVHSARRPEEIIFRRELELLSARMPSLSLGFTVSQRSSREGWFGHTGHIDTARLPLLAPDFRERKIFCCGPEPFMRAIREILALAGFDMDRFHLESFVTAPATTVAQNPIEALRPPPADMPAEAGMPIRFSSSEVDAPCIAGQTVLQTARATGVHIPSVCEMGLCGTCKVKKISGEVEMHHNGGILEHEIAEGYILACCSKPLSALEIEA</sequence>
<name>A0ABV7KFF3_9HYPH</name>